<feature type="signal peptide" evidence="1">
    <location>
        <begin position="1"/>
        <end position="25"/>
    </location>
</feature>
<dbReference type="EMBL" id="JANLCM010000001">
    <property type="protein sequence ID" value="MCS5717293.1"/>
    <property type="molecule type" value="Genomic_DNA"/>
</dbReference>
<name>A0ABT2GM93_9MICO</name>
<organism evidence="2 3">
    <name type="scientific">Herbiconiux aconitum</name>
    <dbReference type="NCBI Taxonomy" id="2970913"/>
    <lineage>
        <taxon>Bacteria</taxon>
        <taxon>Bacillati</taxon>
        <taxon>Actinomycetota</taxon>
        <taxon>Actinomycetes</taxon>
        <taxon>Micrococcales</taxon>
        <taxon>Microbacteriaceae</taxon>
        <taxon>Herbiconiux</taxon>
    </lineage>
</organism>
<dbReference type="Pfam" id="PF07676">
    <property type="entry name" value="PD40"/>
    <property type="match status" value="2"/>
</dbReference>
<dbReference type="Proteomes" id="UP001165584">
    <property type="component" value="Unassembled WGS sequence"/>
</dbReference>
<dbReference type="InterPro" id="IPR011659">
    <property type="entry name" value="WD40"/>
</dbReference>
<dbReference type="InterPro" id="IPR051922">
    <property type="entry name" value="Bact_Sporulation_Assoc"/>
</dbReference>
<keyword evidence="1" id="KW-0732">Signal</keyword>
<evidence type="ECO:0000313" key="3">
    <source>
        <dbReference type="Proteomes" id="UP001165584"/>
    </source>
</evidence>
<dbReference type="Gene3D" id="2.120.10.30">
    <property type="entry name" value="TolB, C-terminal domain"/>
    <property type="match status" value="2"/>
</dbReference>
<proteinExistence type="predicted"/>
<sequence length="755" mass="75737">MRASISARGRVAVGLAIALALIANAATNSASAAAPALGTTAVASVDSGGAAVTAASSAISANGRFIAFVTSATVTGVPSGNRLQIYVRDLQNETTRLVTRDFEHPDRAGNEISFDPVISADGRFVAFASKATNISTDVRSTSVNSQVYVNDADSGTTRLVSVNASHTDGGDALSGKPSISGDGSRVLFESWAGDLVAGLSSPGQQVYAALTATSAVALVSRAGLSGAPANNGAFAGSLSADGTTAAFTSASSNMTPDDTHGNLQIYVRNLMSGANQLVSAGAHGGGAGGQSYGPSLSADGRKVAYASRAKDLTGAVLDPGLLDQVFVRDLGASVQSTLVSVDVDGSPGNNESILPAISADGFSTSFTSLADHLIEPRSTTGHQIYHRDLRKQTTVLVSSMVAEPSKRGDQRSYGSAISGDGRLIAFVSESSGLTTSNVPAGSAVAYVRAIDGPKVIRVSGADRYEVSANVSVDGQKAGVPVVYVASGQVYPDALAASAAAGIQGAPVLLATHDTVPAAVLTELARLRPGKIIVLGGTNTISAAVEAQLKAYSLSVNRIAGANRFEVAVGVSKALIPTRAPVAYVASGEVFPDALAGAAAAGHFGGPILLVSKNSVPDVVSDELRRILPTRIVVLGGSTTISDGVVASLGAIASTSRIGGPDRFAVAAAASADAFPTGALTVYVASGTVFADALSGGAAAIVRKGPVLLVTAESIPAPIAAELDRLNPTTIVLLGGTTSVSSGVQAALERFLARDR</sequence>
<accession>A0ABT2GM93</accession>
<comment type="caution">
    <text evidence="2">The sequence shown here is derived from an EMBL/GenBank/DDBJ whole genome shotgun (WGS) entry which is preliminary data.</text>
</comment>
<reference evidence="2" key="1">
    <citation type="submission" date="2022-08" db="EMBL/GenBank/DDBJ databases">
        <authorList>
            <person name="Deng Y."/>
            <person name="Han X.-F."/>
            <person name="Zhang Y.-Q."/>
        </authorList>
    </citation>
    <scope>NUCLEOTIDE SEQUENCE</scope>
    <source>
        <strain evidence="2">CPCC 205763</strain>
    </source>
</reference>
<dbReference type="RefSeq" id="WP_259505429.1">
    <property type="nucleotide sequence ID" value="NZ_JANLCM010000001.1"/>
</dbReference>
<dbReference type="InterPro" id="IPR007253">
    <property type="entry name" value="Cell_wall-bd_2"/>
</dbReference>
<evidence type="ECO:0000313" key="2">
    <source>
        <dbReference type="EMBL" id="MCS5717293.1"/>
    </source>
</evidence>
<keyword evidence="3" id="KW-1185">Reference proteome</keyword>
<feature type="chain" id="PRO_5045208897" evidence="1">
    <location>
        <begin position="26"/>
        <end position="755"/>
    </location>
</feature>
<gene>
    <name evidence="2" type="ORF">N1027_03990</name>
</gene>
<dbReference type="SUPFAM" id="SSF82171">
    <property type="entry name" value="DPP6 N-terminal domain-like"/>
    <property type="match status" value="1"/>
</dbReference>
<dbReference type="Pfam" id="PF04122">
    <property type="entry name" value="CW_binding_2"/>
    <property type="match status" value="3"/>
</dbReference>
<dbReference type="InterPro" id="IPR011042">
    <property type="entry name" value="6-blade_b-propeller_TolB-like"/>
</dbReference>
<evidence type="ECO:0000256" key="1">
    <source>
        <dbReference type="SAM" id="SignalP"/>
    </source>
</evidence>
<dbReference type="PANTHER" id="PTHR30032">
    <property type="entry name" value="N-ACETYLMURAMOYL-L-ALANINE AMIDASE-RELATED"/>
    <property type="match status" value="1"/>
</dbReference>
<protein>
    <submittedName>
        <fullName evidence="2">Cell wall-binding repeat-containing protein</fullName>
    </submittedName>
</protein>
<dbReference type="PANTHER" id="PTHR30032:SF1">
    <property type="entry name" value="N-ACETYLMURAMOYL-L-ALANINE AMIDASE LYTC"/>
    <property type="match status" value="1"/>
</dbReference>